<feature type="region of interest" description="Disordered" evidence="1">
    <location>
        <begin position="16"/>
        <end position="35"/>
    </location>
</feature>
<protein>
    <submittedName>
        <fullName evidence="2">BnaC03g72830D protein</fullName>
    </submittedName>
</protein>
<sequence>MFLFPHQAWKHCPLCPSSGPRRPSIGPPRSSSLTLQSSSPFMPLSSVPVALQASLFSPRRLSSFPVALQASSSPFKPPRLSSGFPHRP</sequence>
<name>A0A078JXZ6_BRANA</name>
<accession>A0A078JXZ6</accession>
<dbReference type="PaxDb" id="3708-A0A078JXZ6"/>
<dbReference type="EMBL" id="LK042422">
    <property type="protein sequence ID" value="CDY70537.1"/>
    <property type="molecule type" value="Genomic_DNA"/>
</dbReference>
<evidence type="ECO:0000256" key="1">
    <source>
        <dbReference type="SAM" id="MobiDB-lite"/>
    </source>
</evidence>
<dbReference type="AlphaFoldDB" id="A0A078JXZ6"/>
<reference evidence="2" key="1">
    <citation type="journal article" date="2014" name="Science">
        <title>Plant genetics. Early allopolyploid evolution in the post-Neolithic Brassica napus oilseed genome.</title>
        <authorList>
            <person name="Chalhoub B."/>
            <person name="Denoeud F."/>
            <person name="Liu S."/>
            <person name="Parkin I.A."/>
            <person name="Tang H."/>
            <person name="Wang X."/>
            <person name="Chiquet J."/>
            <person name="Belcram H."/>
            <person name="Tong C."/>
            <person name="Samans B."/>
            <person name="Correa M."/>
            <person name="Da Silva C."/>
            <person name="Just J."/>
            <person name="Falentin C."/>
            <person name="Koh C.S."/>
            <person name="Le Clainche I."/>
            <person name="Bernard M."/>
            <person name="Bento P."/>
            <person name="Noel B."/>
            <person name="Labadie K."/>
            <person name="Alberti A."/>
            <person name="Charles M."/>
            <person name="Arnaud D."/>
            <person name="Guo H."/>
            <person name="Daviaud C."/>
            <person name="Alamery S."/>
            <person name="Jabbari K."/>
            <person name="Zhao M."/>
            <person name="Edger P.P."/>
            <person name="Chelaifa H."/>
            <person name="Tack D."/>
            <person name="Lassalle G."/>
            <person name="Mestiri I."/>
            <person name="Schnel N."/>
            <person name="Le Paslier M.C."/>
            <person name="Fan G."/>
            <person name="Renault V."/>
            <person name="Bayer P.E."/>
            <person name="Golicz A.A."/>
            <person name="Manoli S."/>
            <person name="Lee T.H."/>
            <person name="Thi V.H."/>
            <person name="Chalabi S."/>
            <person name="Hu Q."/>
            <person name="Fan C."/>
            <person name="Tollenaere R."/>
            <person name="Lu Y."/>
            <person name="Battail C."/>
            <person name="Shen J."/>
            <person name="Sidebottom C.H."/>
            <person name="Wang X."/>
            <person name="Canaguier A."/>
            <person name="Chauveau A."/>
            <person name="Berard A."/>
            <person name="Deniot G."/>
            <person name="Guan M."/>
            <person name="Liu Z."/>
            <person name="Sun F."/>
            <person name="Lim Y.P."/>
            <person name="Lyons E."/>
            <person name="Town C.D."/>
            <person name="Bancroft I."/>
            <person name="Wang X."/>
            <person name="Meng J."/>
            <person name="Ma J."/>
            <person name="Pires J.C."/>
            <person name="King G.J."/>
            <person name="Brunel D."/>
            <person name="Delourme R."/>
            <person name="Renard M."/>
            <person name="Aury J.M."/>
            <person name="Adams K.L."/>
            <person name="Batley J."/>
            <person name="Snowdon R.J."/>
            <person name="Tost J."/>
            <person name="Edwards D."/>
            <person name="Zhou Y."/>
            <person name="Hua W."/>
            <person name="Sharpe A.G."/>
            <person name="Paterson A.H."/>
            <person name="Guan C."/>
            <person name="Wincker P."/>
        </authorList>
    </citation>
    <scope>NUCLEOTIDE SEQUENCE [LARGE SCALE GENOMIC DNA]</scope>
</reference>
<reference evidence="2" key="2">
    <citation type="submission" date="2014-06" db="EMBL/GenBank/DDBJ databases">
        <authorList>
            <person name="Genoscope - CEA"/>
        </authorList>
    </citation>
    <scope>NUCLEOTIDE SEQUENCE</scope>
</reference>
<feature type="region of interest" description="Disordered" evidence="1">
    <location>
        <begin position="69"/>
        <end position="88"/>
    </location>
</feature>
<gene>
    <name evidence="2" type="primary">BnaC03g72830D</name>
    <name evidence="2" type="ORF">GSBRNA2T00004164001</name>
</gene>
<proteinExistence type="predicted"/>
<organism evidence="2">
    <name type="scientific">Brassica napus</name>
    <name type="common">Rape</name>
    <dbReference type="NCBI Taxonomy" id="3708"/>
    <lineage>
        <taxon>Eukaryota</taxon>
        <taxon>Viridiplantae</taxon>
        <taxon>Streptophyta</taxon>
        <taxon>Embryophyta</taxon>
        <taxon>Tracheophyta</taxon>
        <taxon>Spermatophyta</taxon>
        <taxon>Magnoliopsida</taxon>
        <taxon>eudicotyledons</taxon>
        <taxon>Gunneridae</taxon>
        <taxon>Pentapetalae</taxon>
        <taxon>rosids</taxon>
        <taxon>malvids</taxon>
        <taxon>Brassicales</taxon>
        <taxon>Brassicaceae</taxon>
        <taxon>Brassiceae</taxon>
        <taxon>Brassica</taxon>
    </lineage>
</organism>
<dbReference type="Gramene" id="CDY70537">
    <property type="protein sequence ID" value="CDY70537"/>
    <property type="gene ID" value="GSBRNA2T00004164001"/>
</dbReference>
<evidence type="ECO:0000313" key="2">
    <source>
        <dbReference type="EMBL" id="CDY70537.1"/>
    </source>
</evidence>